<gene>
    <name evidence="1" type="ORF">DQ384_36445</name>
</gene>
<accession>A0A367EWD8</accession>
<comment type="caution">
    <text evidence="1">The sequence shown here is derived from an EMBL/GenBank/DDBJ whole genome shotgun (WGS) entry which is preliminary data.</text>
</comment>
<proteinExistence type="predicted"/>
<protein>
    <submittedName>
        <fullName evidence="1">Uncharacterized protein</fullName>
    </submittedName>
</protein>
<sequence>MTGRSVLDYAADALNAALRSDGDAPVNAISALSQQHGGEGVGQAMVAWIDTLIARTPGLARGMRVRLVWEDFQTRQRSDISDVDPVEMWAGQLIAARVADDRDTFRALLQAIPCGDSDAPGSYVGGLLEAVALNLEHVPRLP</sequence>
<name>A0A367EWD8_9ACTN</name>
<dbReference type="RefSeq" id="WP_114033430.1">
    <property type="nucleotide sequence ID" value="NZ_QOIL01000029.1"/>
</dbReference>
<dbReference type="EMBL" id="QOIL01000029">
    <property type="protein sequence ID" value="RCG21952.1"/>
    <property type="molecule type" value="Genomic_DNA"/>
</dbReference>
<evidence type="ECO:0000313" key="1">
    <source>
        <dbReference type="EMBL" id="RCG21952.1"/>
    </source>
</evidence>
<keyword evidence="2" id="KW-1185">Reference proteome</keyword>
<dbReference type="Proteomes" id="UP000253094">
    <property type="component" value="Unassembled WGS sequence"/>
</dbReference>
<organism evidence="1 2">
    <name type="scientific">Sphaerisporangium album</name>
    <dbReference type="NCBI Taxonomy" id="509200"/>
    <lineage>
        <taxon>Bacteria</taxon>
        <taxon>Bacillati</taxon>
        <taxon>Actinomycetota</taxon>
        <taxon>Actinomycetes</taxon>
        <taxon>Streptosporangiales</taxon>
        <taxon>Streptosporangiaceae</taxon>
        <taxon>Sphaerisporangium</taxon>
    </lineage>
</organism>
<reference evidence="1 2" key="1">
    <citation type="submission" date="2018-06" db="EMBL/GenBank/DDBJ databases">
        <title>Sphaerisporangium craniellae sp. nov., isolated from a marine sponge in the South China Sea.</title>
        <authorList>
            <person name="Li L."/>
        </authorList>
    </citation>
    <scope>NUCLEOTIDE SEQUENCE [LARGE SCALE GENOMIC DNA]</scope>
    <source>
        <strain evidence="1 2">CCTCC AA 208026</strain>
    </source>
</reference>
<evidence type="ECO:0000313" key="2">
    <source>
        <dbReference type="Proteomes" id="UP000253094"/>
    </source>
</evidence>
<dbReference type="AlphaFoldDB" id="A0A367EWD8"/>